<sequence>MPLCVYLCYTAGCNTKVERWMATAAEGEAAGIECPRCGVPMQVAWLGQQTPTPNLKDAPIPSKKSER</sequence>
<dbReference type="AlphaFoldDB" id="A0A538U7N3"/>
<feature type="region of interest" description="Disordered" evidence="1">
    <location>
        <begin position="48"/>
        <end position="67"/>
    </location>
</feature>
<accession>A0A538U7N3</accession>
<protein>
    <recommendedName>
        <fullName evidence="4">Zinc ribbon domain-containing protein</fullName>
    </recommendedName>
</protein>
<name>A0A538U7N3_UNCEI</name>
<dbReference type="EMBL" id="VBPA01000088">
    <property type="protein sequence ID" value="TMQ71924.1"/>
    <property type="molecule type" value="Genomic_DNA"/>
</dbReference>
<dbReference type="Proteomes" id="UP000319836">
    <property type="component" value="Unassembled WGS sequence"/>
</dbReference>
<reference evidence="2 3" key="1">
    <citation type="journal article" date="2019" name="Nat. Microbiol.">
        <title>Mediterranean grassland soil C-N compound turnover is dependent on rainfall and depth, and is mediated by genomically divergent microorganisms.</title>
        <authorList>
            <person name="Diamond S."/>
            <person name="Andeer P.F."/>
            <person name="Li Z."/>
            <person name="Crits-Christoph A."/>
            <person name="Burstein D."/>
            <person name="Anantharaman K."/>
            <person name="Lane K.R."/>
            <person name="Thomas B.C."/>
            <person name="Pan C."/>
            <person name="Northen T.R."/>
            <person name="Banfield J.F."/>
        </authorList>
    </citation>
    <scope>NUCLEOTIDE SEQUENCE [LARGE SCALE GENOMIC DNA]</scope>
    <source>
        <strain evidence="2">WS_10</strain>
    </source>
</reference>
<evidence type="ECO:0000256" key="1">
    <source>
        <dbReference type="SAM" id="MobiDB-lite"/>
    </source>
</evidence>
<comment type="caution">
    <text evidence="2">The sequence shown here is derived from an EMBL/GenBank/DDBJ whole genome shotgun (WGS) entry which is preliminary data.</text>
</comment>
<evidence type="ECO:0008006" key="4">
    <source>
        <dbReference type="Google" id="ProtNLM"/>
    </source>
</evidence>
<gene>
    <name evidence="2" type="ORF">E6K80_04070</name>
</gene>
<organism evidence="2 3">
    <name type="scientific">Eiseniibacteriota bacterium</name>
    <dbReference type="NCBI Taxonomy" id="2212470"/>
    <lineage>
        <taxon>Bacteria</taxon>
        <taxon>Candidatus Eiseniibacteriota</taxon>
    </lineage>
</organism>
<proteinExistence type="predicted"/>
<evidence type="ECO:0000313" key="2">
    <source>
        <dbReference type="EMBL" id="TMQ71924.1"/>
    </source>
</evidence>
<evidence type="ECO:0000313" key="3">
    <source>
        <dbReference type="Proteomes" id="UP000319836"/>
    </source>
</evidence>